<organism evidence="2 3">
    <name type="scientific">Stegodyphus mimosarum</name>
    <name type="common">African social velvet spider</name>
    <dbReference type="NCBI Taxonomy" id="407821"/>
    <lineage>
        <taxon>Eukaryota</taxon>
        <taxon>Metazoa</taxon>
        <taxon>Ecdysozoa</taxon>
        <taxon>Arthropoda</taxon>
        <taxon>Chelicerata</taxon>
        <taxon>Arachnida</taxon>
        <taxon>Araneae</taxon>
        <taxon>Araneomorphae</taxon>
        <taxon>Entelegynae</taxon>
        <taxon>Eresoidea</taxon>
        <taxon>Eresidae</taxon>
        <taxon>Stegodyphus</taxon>
    </lineage>
</organism>
<feature type="region of interest" description="Disordered" evidence="1">
    <location>
        <begin position="1"/>
        <end position="24"/>
    </location>
</feature>
<evidence type="ECO:0000256" key="1">
    <source>
        <dbReference type="SAM" id="MobiDB-lite"/>
    </source>
</evidence>
<name>A0A087T8C1_STEMI</name>
<keyword evidence="3" id="KW-1185">Reference proteome</keyword>
<proteinExistence type="predicted"/>
<dbReference type="EMBL" id="KK113918">
    <property type="protein sequence ID" value="KFM61360.1"/>
    <property type="molecule type" value="Genomic_DNA"/>
</dbReference>
<evidence type="ECO:0000313" key="3">
    <source>
        <dbReference type="Proteomes" id="UP000054359"/>
    </source>
</evidence>
<reference evidence="2 3" key="1">
    <citation type="submission" date="2013-11" db="EMBL/GenBank/DDBJ databases">
        <title>Genome sequencing of Stegodyphus mimosarum.</title>
        <authorList>
            <person name="Bechsgaard J."/>
        </authorList>
    </citation>
    <scope>NUCLEOTIDE SEQUENCE [LARGE SCALE GENOMIC DNA]</scope>
</reference>
<protein>
    <submittedName>
        <fullName evidence="2">Uncharacterized protein</fullName>
    </submittedName>
</protein>
<accession>A0A087T8C1</accession>
<gene>
    <name evidence="2" type="ORF">X975_05442</name>
</gene>
<sequence length="217" mass="25287">MHADEEERKSRRRRSTYPIHSRLGLKSTKVMEHQMYSSDEEGTAKVPMTRRSRHDIWSATAKLIATEGKKNFIKEIAMNPSVKAVSCKPPKMRMHADEEESKRRYRSAYPVRSRLGPKCTKVMEYQIDSSDEEDTAKLPVSQRSWHDICSRAAKSMTEEEERYGKSFYKTSSRSLKRSRGMQDLRISFDSSSFKRKIKLSSAPEDLCSRIRRLRNKA</sequence>
<feature type="non-terminal residue" evidence="2">
    <location>
        <position position="217"/>
    </location>
</feature>
<dbReference type="Proteomes" id="UP000054359">
    <property type="component" value="Unassembled WGS sequence"/>
</dbReference>
<dbReference type="AlphaFoldDB" id="A0A087T8C1"/>
<evidence type="ECO:0000313" key="2">
    <source>
        <dbReference type="EMBL" id="KFM61360.1"/>
    </source>
</evidence>